<accession>A0A512N7Y0</accession>
<evidence type="ECO:0008006" key="4">
    <source>
        <dbReference type="Google" id="ProtNLM"/>
    </source>
</evidence>
<dbReference type="SUPFAM" id="SSF158745">
    <property type="entry name" value="LanC-like"/>
    <property type="match status" value="1"/>
</dbReference>
<feature type="binding site" evidence="1">
    <location>
        <position position="96"/>
    </location>
    <ligand>
        <name>Zn(2+)</name>
        <dbReference type="ChEBI" id="CHEBI:29105"/>
    </ligand>
</feature>
<reference evidence="2 3" key="1">
    <citation type="submission" date="2019-07" db="EMBL/GenBank/DDBJ databases">
        <title>Whole genome shotgun sequence of Reyranella soli NBRC 108950.</title>
        <authorList>
            <person name="Hosoyama A."/>
            <person name="Uohara A."/>
            <person name="Ohji S."/>
            <person name="Ichikawa N."/>
        </authorList>
    </citation>
    <scope>NUCLEOTIDE SEQUENCE [LARGE SCALE GENOMIC DNA]</scope>
    <source>
        <strain evidence="2 3">NBRC 108950</strain>
    </source>
</reference>
<dbReference type="GO" id="GO:0005975">
    <property type="term" value="P:carbohydrate metabolic process"/>
    <property type="evidence" value="ECO:0007669"/>
    <property type="project" value="InterPro"/>
</dbReference>
<dbReference type="Gene3D" id="1.50.10.10">
    <property type="match status" value="1"/>
</dbReference>
<evidence type="ECO:0000313" key="3">
    <source>
        <dbReference type="Proteomes" id="UP000321058"/>
    </source>
</evidence>
<dbReference type="GO" id="GO:0046872">
    <property type="term" value="F:metal ion binding"/>
    <property type="evidence" value="ECO:0007669"/>
    <property type="project" value="UniProtKB-KW"/>
</dbReference>
<dbReference type="AlphaFoldDB" id="A0A512N7Y0"/>
<evidence type="ECO:0000313" key="2">
    <source>
        <dbReference type="EMBL" id="GEP55013.1"/>
    </source>
</evidence>
<dbReference type="PANTHER" id="PTHR12736">
    <property type="entry name" value="LANC-LIKE PROTEIN"/>
    <property type="match status" value="1"/>
</dbReference>
<dbReference type="PANTHER" id="PTHR12736:SF21">
    <property type="entry name" value="LANC-LIKE PROTEIN 2"/>
    <property type="match status" value="1"/>
</dbReference>
<gene>
    <name evidence="2" type="ORF">RSO01_21790</name>
</gene>
<dbReference type="SMART" id="SM01260">
    <property type="entry name" value="LANC_like"/>
    <property type="match status" value="1"/>
</dbReference>
<comment type="caution">
    <text evidence="2">The sequence shown here is derived from an EMBL/GenBank/DDBJ whole genome shotgun (WGS) entry which is preliminary data.</text>
</comment>
<dbReference type="PRINTS" id="PR01950">
    <property type="entry name" value="LANCSUPER"/>
</dbReference>
<dbReference type="RefSeq" id="WP_246158293.1">
    <property type="nucleotide sequence ID" value="NZ_BKAJ01000033.1"/>
</dbReference>
<protein>
    <recommendedName>
        <fullName evidence="4">Lanthionine synthetase</fullName>
    </recommendedName>
</protein>
<dbReference type="CDD" id="cd04794">
    <property type="entry name" value="euk_LANCL"/>
    <property type="match status" value="1"/>
</dbReference>
<dbReference type="Pfam" id="PF05147">
    <property type="entry name" value="LANC_like"/>
    <property type="match status" value="1"/>
</dbReference>
<feature type="binding site" evidence="1">
    <location>
        <position position="140"/>
    </location>
    <ligand>
        <name>Zn(2+)</name>
        <dbReference type="ChEBI" id="CHEBI:29105"/>
    </ligand>
</feature>
<dbReference type="GO" id="GO:0005886">
    <property type="term" value="C:plasma membrane"/>
    <property type="evidence" value="ECO:0007669"/>
    <property type="project" value="TreeGrafter"/>
</dbReference>
<keyword evidence="1" id="KW-0479">Metal-binding</keyword>
<dbReference type="GO" id="GO:0031179">
    <property type="term" value="P:peptide modification"/>
    <property type="evidence" value="ECO:0007669"/>
    <property type="project" value="InterPro"/>
</dbReference>
<sequence>MQAARLLADLEDTANGPLWTQDLYGKQLRYLGPVHGFAGDMIPLIRGWRWLDEAQRRRTSDVATRALAVNAWPSDEGITWHPVAGRENPPHLCQYCHGAPGMVTTLADAPFSSPELEELLVKGGDFTWAAGPLVKGSNLCHGTGGNGYAFLKLHQRTGDPLWLERARAFAMTAIAQCREVREQTGRGRYTLWTGDVGLAIYLWDCLTADPRFPSVDVF</sequence>
<proteinExistence type="predicted"/>
<keyword evidence="1" id="KW-0862">Zinc</keyword>
<name>A0A512N7Y0_9HYPH</name>
<dbReference type="InterPro" id="IPR007822">
    <property type="entry name" value="LANC-like"/>
</dbReference>
<evidence type="ECO:0000256" key="1">
    <source>
        <dbReference type="PIRSR" id="PIRSR607822-1"/>
    </source>
</evidence>
<keyword evidence="3" id="KW-1185">Reference proteome</keyword>
<organism evidence="2 3">
    <name type="scientific">Reyranella soli</name>
    <dbReference type="NCBI Taxonomy" id="1230389"/>
    <lineage>
        <taxon>Bacteria</taxon>
        <taxon>Pseudomonadati</taxon>
        <taxon>Pseudomonadota</taxon>
        <taxon>Alphaproteobacteria</taxon>
        <taxon>Hyphomicrobiales</taxon>
        <taxon>Reyranellaceae</taxon>
        <taxon>Reyranella</taxon>
    </lineage>
</organism>
<dbReference type="InterPro" id="IPR012341">
    <property type="entry name" value="6hp_glycosidase-like_sf"/>
</dbReference>
<dbReference type="Proteomes" id="UP000321058">
    <property type="component" value="Unassembled WGS sequence"/>
</dbReference>
<dbReference type="EMBL" id="BKAJ01000033">
    <property type="protein sequence ID" value="GEP55013.1"/>
    <property type="molecule type" value="Genomic_DNA"/>
</dbReference>
<feature type="binding site" evidence="1">
    <location>
        <position position="141"/>
    </location>
    <ligand>
        <name>Zn(2+)</name>
        <dbReference type="ChEBI" id="CHEBI:29105"/>
    </ligand>
</feature>